<reference evidence="1" key="1">
    <citation type="submission" date="2023-08" db="EMBL/GenBank/DDBJ databases">
        <authorList>
            <person name="Alioto T."/>
            <person name="Alioto T."/>
            <person name="Gomez Garrido J."/>
        </authorList>
    </citation>
    <scope>NUCLEOTIDE SEQUENCE</scope>
</reference>
<dbReference type="Proteomes" id="UP001162480">
    <property type="component" value="Chromosome 13"/>
</dbReference>
<sequence length="97" mass="10365">MHYHNTRYAYQRCLDDRLQKIFLMFGGGGGGGDGCGGGISGDSEVVYAVFNIAKNISSSSSSSRNGEFKEKNPLPHSQALGKIILGGERFIHANAQA</sequence>
<dbReference type="AlphaFoldDB" id="A0AA36BEB7"/>
<name>A0AA36BEB7_OCTVU</name>
<organism evidence="1 2">
    <name type="scientific">Octopus vulgaris</name>
    <name type="common">Common octopus</name>
    <dbReference type="NCBI Taxonomy" id="6645"/>
    <lineage>
        <taxon>Eukaryota</taxon>
        <taxon>Metazoa</taxon>
        <taxon>Spiralia</taxon>
        <taxon>Lophotrochozoa</taxon>
        <taxon>Mollusca</taxon>
        <taxon>Cephalopoda</taxon>
        <taxon>Coleoidea</taxon>
        <taxon>Octopodiformes</taxon>
        <taxon>Octopoda</taxon>
        <taxon>Incirrata</taxon>
        <taxon>Octopodidae</taxon>
        <taxon>Octopus</taxon>
    </lineage>
</organism>
<protein>
    <submittedName>
        <fullName evidence="1">Uncharacterized protein</fullName>
    </submittedName>
</protein>
<dbReference type="EMBL" id="OX597826">
    <property type="protein sequence ID" value="CAI9732102.1"/>
    <property type="molecule type" value="Genomic_DNA"/>
</dbReference>
<evidence type="ECO:0000313" key="2">
    <source>
        <dbReference type="Proteomes" id="UP001162480"/>
    </source>
</evidence>
<keyword evidence="2" id="KW-1185">Reference proteome</keyword>
<accession>A0AA36BEB7</accession>
<evidence type="ECO:0000313" key="1">
    <source>
        <dbReference type="EMBL" id="CAI9732102.1"/>
    </source>
</evidence>
<proteinExistence type="predicted"/>
<gene>
    <name evidence="1" type="ORF">OCTVUL_1B013618</name>
</gene>